<evidence type="ECO:0000313" key="2">
    <source>
        <dbReference type="Proteomes" id="UP001597214"/>
    </source>
</evidence>
<accession>A0ABW4LUB4</accession>
<sequence length="43" mass="4761">MRKRVAKMLIGFVAIAIFIGLAETSTDSAKKQEEVVITTEHNL</sequence>
<dbReference type="RefSeq" id="WP_377929974.1">
    <property type="nucleotide sequence ID" value="NZ_JBHUEM010000046.1"/>
</dbReference>
<dbReference type="EMBL" id="JBHUEM010000046">
    <property type="protein sequence ID" value="MFD1738754.1"/>
    <property type="molecule type" value="Genomic_DNA"/>
</dbReference>
<organism evidence="1 2">
    <name type="scientific">Bacillus salitolerans</name>
    <dbReference type="NCBI Taxonomy" id="1437434"/>
    <lineage>
        <taxon>Bacteria</taxon>
        <taxon>Bacillati</taxon>
        <taxon>Bacillota</taxon>
        <taxon>Bacilli</taxon>
        <taxon>Bacillales</taxon>
        <taxon>Bacillaceae</taxon>
        <taxon>Bacillus</taxon>
    </lineage>
</organism>
<evidence type="ECO:0000313" key="1">
    <source>
        <dbReference type="EMBL" id="MFD1738754.1"/>
    </source>
</evidence>
<gene>
    <name evidence="1" type="ORF">ACFSCX_19745</name>
</gene>
<dbReference type="Proteomes" id="UP001597214">
    <property type="component" value="Unassembled WGS sequence"/>
</dbReference>
<comment type="caution">
    <text evidence="1">The sequence shown here is derived from an EMBL/GenBank/DDBJ whole genome shotgun (WGS) entry which is preliminary data.</text>
</comment>
<proteinExistence type="predicted"/>
<reference evidence="2" key="1">
    <citation type="journal article" date="2019" name="Int. J. Syst. Evol. Microbiol.">
        <title>The Global Catalogue of Microorganisms (GCM) 10K type strain sequencing project: providing services to taxonomists for standard genome sequencing and annotation.</title>
        <authorList>
            <consortium name="The Broad Institute Genomics Platform"/>
            <consortium name="The Broad Institute Genome Sequencing Center for Infectious Disease"/>
            <person name="Wu L."/>
            <person name="Ma J."/>
        </authorList>
    </citation>
    <scope>NUCLEOTIDE SEQUENCE [LARGE SCALE GENOMIC DNA]</scope>
    <source>
        <strain evidence="2">CCUG 49339</strain>
    </source>
</reference>
<keyword evidence="2" id="KW-1185">Reference proteome</keyword>
<name>A0ABW4LUB4_9BACI</name>
<protein>
    <submittedName>
        <fullName evidence="1">Uncharacterized protein</fullName>
    </submittedName>
</protein>